<evidence type="ECO:0000313" key="5">
    <source>
        <dbReference type="Proteomes" id="UP000775547"/>
    </source>
</evidence>
<dbReference type="InterPro" id="IPR048958">
    <property type="entry name" value="Polysacc_lyase_14"/>
</dbReference>
<accession>A0A9P7KCS4</accession>
<reference evidence="4" key="1">
    <citation type="submission" date="2020-07" db="EMBL/GenBank/DDBJ databases">
        <authorList>
            <person name="Nieuwenhuis M."/>
            <person name="Van De Peppel L.J.J."/>
        </authorList>
    </citation>
    <scope>NUCLEOTIDE SEQUENCE</scope>
    <source>
        <strain evidence="4">AP01</strain>
        <tissue evidence="4">Mycelium</tissue>
    </source>
</reference>
<feature type="region of interest" description="Disordered" evidence="1">
    <location>
        <begin position="303"/>
        <end position="344"/>
    </location>
</feature>
<evidence type="ECO:0000313" key="4">
    <source>
        <dbReference type="EMBL" id="KAG5644474.1"/>
    </source>
</evidence>
<proteinExistence type="predicted"/>
<dbReference type="OrthoDB" id="10069995at2759"/>
<evidence type="ECO:0000256" key="1">
    <source>
        <dbReference type="SAM" id="MobiDB-lite"/>
    </source>
</evidence>
<dbReference type="PANTHER" id="PTHR40124">
    <property type="match status" value="1"/>
</dbReference>
<dbReference type="EMBL" id="JABCKV010000068">
    <property type="protein sequence ID" value="KAG5644474.1"/>
    <property type="molecule type" value="Genomic_DNA"/>
</dbReference>
<dbReference type="Proteomes" id="UP000775547">
    <property type="component" value="Unassembled WGS sequence"/>
</dbReference>
<feature type="signal peptide" evidence="2">
    <location>
        <begin position="1"/>
        <end position="26"/>
    </location>
</feature>
<feature type="domain" description="Polysaccharide lyase 14" evidence="3">
    <location>
        <begin position="77"/>
        <end position="296"/>
    </location>
</feature>
<evidence type="ECO:0000259" key="3">
    <source>
        <dbReference type="Pfam" id="PF21294"/>
    </source>
</evidence>
<organism evidence="4 5">
    <name type="scientific">Asterophora parasitica</name>
    <dbReference type="NCBI Taxonomy" id="117018"/>
    <lineage>
        <taxon>Eukaryota</taxon>
        <taxon>Fungi</taxon>
        <taxon>Dikarya</taxon>
        <taxon>Basidiomycota</taxon>
        <taxon>Agaricomycotina</taxon>
        <taxon>Agaricomycetes</taxon>
        <taxon>Agaricomycetidae</taxon>
        <taxon>Agaricales</taxon>
        <taxon>Tricholomatineae</taxon>
        <taxon>Lyophyllaceae</taxon>
        <taxon>Asterophora</taxon>
    </lineage>
</organism>
<reference evidence="4" key="2">
    <citation type="submission" date="2021-10" db="EMBL/GenBank/DDBJ databases">
        <title>Phylogenomics reveals ancestral predisposition of the termite-cultivated fungus Termitomyces towards a domesticated lifestyle.</title>
        <authorList>
            <person name="Auxier B."/>
            <person name="Grum-Grzhimaylo A."/>
            <person name="Cardenas M.E."/>
            <person name="Lodge J.D."/>
            <person name="Laessoe T."/>
            <person name="Pedersen O."/>
            <person name="Smith M.E."/>
            <person name="Kuyper T.W."/>
            <person name="Franco-Molano E.A."/>
            <person name="Baroni T.J."/>
            <person name="Aanen D.K."/>
        </authorList>
    </citation>
    <scope>NUCLEOTIDE SEQUENCE</scope>
    <source>
        <strain evidence="4">AP01</strain>
        <tissue evidence="4">Mycelium</tissue>
    </source>
</reference>
<comment type="caution">
    <text evidence="4">The sequence shown here is derived from an EMBL/GenBank/DDBJ whole genome shotgun (WGS) entry which is preliminary data.</text>
</comment>
<protein>
    <recommendedName>
        <fullName evidence="3">Polysaccharide lyase 14 domain-containing protein</fullName>
    </recommendedName>
</protein>
<gene>
    <name evidence="4" type="ORF">DXG03_008301</name>
</gene>
<dbReference type="Gene3D" id="2.60.120.200">
    <property type="match status" value="1"/>
</dbReference>
<feature type="compositionally biased region" description="Basic residues" evidence="1">
    <location>
        <begin position="331"/>
        <end position="344"/>
    </location>
</feature>
<feature type="chain" id="PRO_5040268206" description="Polysaccharide lyase 14 domain-containing protein" evidence="2">
    <location>
        <begin position="27"/>
        <end position="344"/>
    </location>
</feature>
<evidence type="ECO:0000256" key="2">
    <source>
        <dbReference type="SAM" id="SignalP"/>
    </source>
</evidence>
<keyword evidence="5" id="KW-1185">Reference proteome</keyword>
<dbReference type="Pfam" id="PF21294">
    <property type="entry name" value="Polysacc_lyase_14"/>
    <property type="match status" value="1"/>
</dbReference>
<dbReference type="AlphaFoldDB" id="A0A9P7KCS4"/>
<dbReference type="PANTHER" id="PTHR40124:SF1">
    <property type="entry name" value="DISAGGREGATASE RELATED REPEAT PROTEIN"/>
    <property type="match status" value="1"/>
</dbReference>
<keyword evidence="2" id="KW-0732">Signal</keyword>
<name>A0A9P7KCS4_9AGAR</name>
<sequence length="344" mass="36538">MFFTLSTVQVLLLAGSLSKTILPALAAPIRVRRHQAAAAAIVARARSDGWPHSTSDSTSSFGITSGFEPNFLGTIDGAPALVATYPKGSYAGSNKPGQPVGPGIAGFIFSAAGAPSVNVDQAQEATLTYEVKFPAGFQFARGGKMPGLYGGDDPATAGQCSGGRHSDSCWSARLMWRDGGKGELYAYLPTANQKLAVCKGKCDVKYGASMGTGKWVFPTGTWTKVTERVRLNTIGKNDGEIEVSINGASAFKVDGLQLRSTDKGRIRGAMVHTFFGGSSSPDFASPQDQKAYFKGFNIEVTQKLGEKTPETPEAYSETPESEPRPKSKVVVAKKARSFRLARRH</sequence>